<organism evidence="1 2">
    <name type="scientific">Limosilactobacillus reuteri</name>
    <name type="common">Lactobacillus reuteri</name>
    <dbReference type="NCBI Taxonomy" id="1598"/>
    <lineage>
        <taxon>Bacteria</taxon>
        <taxon>Bacillati</taxon>
        <taxon>Bacillota</taxon>
        <taxon>Bacilli</taxon>
        <taxon>Lactobacillales</taxon>
        <taxon>Lactobacillaceae</taxon>
        <taxon>Limosilactobacillus</taxon>
    </lineage>
</organism>
<evidence type="ECO:0000313" key="1">
    <source>
        <dbReference type="EMBL" id="PWT37194.1"/>
    </source>
</evidence>
<gene>
    <name evidence="1" type="ORF">DKZ35_06405</name>
</gene>
<name>A0ABD6Y631_LIMRT</name>
<protein>
    <submittedName>
        <fullName evidence="1">Uncharacterized protein</fullName>
    </submittedName>
</protein>
<comment type="caution">
    <text evidence="1">The sequence shown here is derived from an EMBL/GenBank/DDBJ whole genome shotgun (WGS) entry which is preliminary data.</text>
</comment>
<sequence>MNGLVEKKLTTKLVNVKESQAGELIIKMRRGNEENEYAWAGYRADIYDAELEFRQSEFGWTQDQFDKYWDNGGEEKEIKREINATVEIYNDEMMWEELKNMEWSRENLLC</sequence>
<dbReference type="RefSeq" id="WP_109975890.1">
    <property type="nucleotide sequence ID" value="NZ_QGHV01000035.1"/>
</dbReference>
<reference evidence="2" key="1">
    <citation type="journal article" date="2018" name="Front. Microbiol.">
        <title>Comparative Genomics of the Herbivore Gut Symbiont Lactobacillus reuteri Reveals Genetic Diversity and Lifestyle Adaptation.</title>
        <authorList>
            <person name="Zhao J."/>
        </authorList>
    </citation>
    <scope>NUCLEOTIDE SEQUENCE [LARGE SCALE GENOMIC DNA]</scope>
    <source>
        <strain evidence="2">LR9</strain>
    </source>
</reference>
<dbReference type="AlphaFoldDB" id="A0ABD6Y631"/>
<evidence type="ECO:0000313" key="2">
    <source>
        <dbReference type="Proteomes" id="UP000245735"/>
    </source>
</evidence>
<proteinExistence type="predicted"/>
<dbReference type="EMBL" id="QGHV01000035">
    <property type="protein sequence ID" value="PWT37194.1"/>
    <property type="molecule type" value="Genomic_DNA"/>
</dbReference>
<dbReference type="Proteomes" id="UP000245735">
    <property type="component" value="Unassembled WGS sequence"/>
</dbReference>
<accession>A0ABD6Y631</accession>